<reference evidence="2" key="1">
    <citation type="submission" date="2014-03" db="EMBL/GenBank/DDBJ databases">
        <authorList>
            <person name="Casaregola S."/>
        </authorList>
    </citation>
    <scope>NUCLEOTIDE SEQUENCE [LARGE SCALE GENOMIC DNA]</scope>
    <source>
        <strain evidence="2">CLIB 918</strain>
    </source>
</reference>
<evidence type="ECO:0000313" key="3">
    <source>
        <dbReference type="Proteomes" id="UP000242525"/>
    </source>
</evidence>
<accession>A0A0J9YHF6</accession>
<comment type="caution">
    <text evidence="2">The sequence shown here is derived from an EMBL/GenBank/DDBJ whole genome shotgun (WGS) entry which is preliminary data.</text>
</comment>
<organism evidence="2 3">
    <name type="scientific">Geotrichum candidum</name>
    <name type="common">Oospora lactis</name>
    <name type="synonym">Dipodascus geotrichum</name>
    <dbReference type="NCBI Taxonomy" id="1173061"/>
    <lineage>
        <taxon>Eukaryota</taxon>
        <taxon>Fungi</taxon>
        <taxon>Dikarya</taxon>
        <taxon>Ascomycota</taxon>
        <taxon>Saccharomycotina</taxon>
        <taxon>Dipodascomycetes</taxon>
        <taxon>Dipodascales</taxon>
        <taxon>Dipodascaceae</taxon>
        <taxon>Geotrichum</taxon>
    </lineage>
</organism>
<keyword evidence="3" id="KW-1185">Reference proteome</keyword>
<feature type="transmembrane region" description="Helical" evidence="1">
    <location>
        <begin position="92"/>
        <end position="113"/>
    </location>
</feature>
<dbReference type="Proteomes" id="UP000242525">
    <property type="component" value="Unassembled WGS sequence"/>
</dbReference>
<feature type="transmembrane region" description="Helical" evidence="1">
    <location>
        <begin position="163"/>
        <end position="190"/>
    </location>
</feature>
<proteinExistence type="predicted"/>
<evidence type="ECO:0000313" key="2">
    <source>
        <dbReference type="EMBL" id="CDO51279.1"/>
    </source>
</evidence>
<keyword evidence="1" id="KW-0472">Membrane</keyword>
<feature type="transmembrane region" description="Helical" evidence="1">
    <location>
        <begin position="134"/>
        <end position="157"/>
    </location>
</feature>
<dbReference type="EMBL" id="CCBN010000001">
    <property type="protein sequence ID" value="CDO51279.1"/>
    <property type="molecule type" value="Genomic_DNA"/>
</dbReference>
<feature type="transmembrane region" description="Helical" evidence="1">
    <location>
        <begin position="65"/>
        <end position="86"/>
    </location>
</feature>
<keyword evidence="1" id="KW-0812">Transmembrane</keyword>
<name>A0A0J9YHF6_GEOCN</name>
<evidence type="ECO:0000256" key="1">
    <source>
        <dbReference type="SAM" id="Phobius"/>
    </source>
</evidence>
<dbReference type="AlphaFoldDB" id="A0A0J9YHF6"/>
<keyword evidence="1" id="KW-1133">Transmembrane helix</keyword>
<sequence>MSGTTSEQRAAVNNGLGDNSKEMILYVEDDFLRPYGNILDSKQSIFFTLPATAVKCDAYSWLAINIVRVVAITTGVFIQGLCWAPHGPYSCYFFVFLAYLYLAYSIFYLVCAYSPCRFAILVRHRIRNNWFDLWFLKIYYMSGIILCLYSDVFPFSFVHFAIYWYWATYTLAVLHIIRLIIAIFMVRLVLKLKIDPEQFVMEKVNPCKLE</sequence>
<gene>
    <name evidence="2" type="ORF">BN980_GECA01s03755g</name>
</gene>
<protein>
    <submittedName>
        <fullName evidence="2">Uncharacterized protein</fullName>
    </submittedName>
</protein>